<dbReference type="AlphaFoldDB" id="A0A183A4K9"/>
<accession>A0A183A4K9</accession>
<sequence length="98" mass="11339">MHFDIRTLRALLHYQPERRLRSALFRALNTSGVSADELAQTAEVREWIVEDFVSPGLELLVSTIGRLSNMEVAIEASYQLACLLHDNWSSFERYDWLV</sequence>
<evidence type="ECO:0000313" key="1">
    <source>
        <dbReference type="EMBL" id="VDP48812.1"/>
    </source>
</evidence>
<protein>
    <submittedName>
        <fullName evidence="3">Transcriptional regulator</fullName>
    </submittedName>
</protein>
<dbReference type="WBParaSite" id="ECPE_0000189401-mRNA-1">
    <property type="protein sequence ID" value="ECPE_0000189401-mRNA-1"/>
    <property type="gene ID" value="ECPE_0000189401"/>
</dbReference>
<organism evidence="3">
    <name type="scientific">Echinostoma caproni</name>
    <dbReference type="NCBI Taxonomy" id="27848"/>
    <lineage>
        <taxon>Eukaryota</taxon>
        <taxon>Metazoa</taxon>
        <taxon>Spiralia</taxon>
        <taxon>Lophotrochozoa</taxon>
        <taxon>Platyhelminthes</taxon>
        <taxon>Trematoda</taxon>
        <taxon>Digenea</taxon>
        <taxon>Plagiorchiida</taxon>
        <taxon>Echinostomata</taxon>
        <taxon>Echinostomatoidea</taxon>
        <taxon>Echinostomatidae</taxon>
        <taxon>Echinostoma</taxon>
    </lineage>
</organism>
<gene>
    <name evidence="1" type="ORF">ECPE_LOCUS1894</name>
</gene>
<reference evidence="1 2" key="2">
    <citation type="submission" date="2018-11" db="EMBL/GenBank/DDBJ databases">
        <authorList>
            <consortium name="Pathogen Informatics"/>
        </authorList>
    </citation>
    <scope>NUCLEOTIDE SEQUENCE [LARGE SCALE GENOMIC DNA]</scope>
    <source>
        <strain evidence="1 2">Egypt</strain>
    </source>
</reference>
<dbReference type="Proteomes" id="UP000272942">
    <property type="component" value="Unassembled WGS sequence"/>
</dbReference>
<keyword evidence="2" id="KW-1185">Reference proteome</keyword>
<proteinExistence type="predicted"/>
<evidence type="ECO:0000313" key="3">
    <source>
        <dbReference type="WBParaSite" id="ECPE_0000189401-mRNA-1"/>
    </source>
</evidence>
<name>A0A183A4K9_9TREM</name>
<reference evidence="3" key="1">
    <citation type="submission" date="2016-06" db="UniProtKB">
        <authorList>
            <consortium name="WormBaseParasite"/>
        </authorList>
    </citation>
    <scope>IDENTIFICATION</scope>
</reference>
<dbReference type="EMBL" id="UZAN01018336">
    <property type="protein sequence ID" value="VDP48812.1"/>
    <property type="molecule type" value="Genomic_DNA"/>
</dbReference>
<evidence type="ECO:0000313" key="2">
    <source>
        <dbReference type="Proteomes" id="UP000272942"/>
    </source>
</evidence>